<accession>A0ABR1KHW7</accession>
<name>A0ABR1KHW7_9PEZI</name>
<dbReference type="EMBL" id="JBBPHU010000009">
    <property type="protein sequence ID" value="KAK7513840.1"/>
    <property type="molecule type" value="Genomic_DNA"/>
</dbReference>
<reference evidence="1 2" key="1">
    <citation type="submission" date="2024-04" db="EMBL/GenBank/DDBJ databases">
        <title>Phyllosticta paracitricarpa is synonymous to the EU quarantine fungus P. citricarpa based on phylogenomic analyses.</title>
        <authorList>
            <consortium name="Lawrence Berkeley National Laboratory"/>
            <person name="Van Ingen-Buijs V.A."/>
            <person name="Van Westerhoven A.C."/>
            <person name="Haridas S."/>
            <person name="Skiadas P."/>
            <person name="Martin F."/>
            <person name="Groenewald J.Z."/>
            <person name="Crous P.W."/>
            <person name="Seidl M.F."/>
        </authorList>
    </citation>
    <scope>NUCLEOTIDE SEQUENCE [LARGE SCALE GENOMIC DNA]</scope>
    <source>
        <strain evidence="1 2">CBS 123371</strain>
    </source>
</reference>
<comment type="caution">
    <text evidence="1">The sequence shown here is derived from an EMBL/GenBank/DDBJ whole genome shotgun (WGS) entry which is preliminary data.</text>
</comment>
<proteinExistence type="predicted"/>
<evidence type="ECO:0000313" key="1">
    <source>
        <dbReference type="EMBL" id="KAK7513840.1"/>
    </source>
</evidence>
<protein>
    <submittedName>
        <fullName evidence="1">Uncharacterized protein</fullName>
    </submittedName>
</protein>
<gene>
    <name evidence="1" type="ORF">IWZ03DRAFT_383150</name>
</gene>
<keyword evidence="2" id="KW-1185">Reference proteome</keyword>
<evidence type="ECO:0000313" key="2">
    <source>
        <dbReference type="Proteomes" id="UP001363622"/>
    </source>
</evidence>
<dbReference type="Proteomes" id="UP001363622">
    <property type="component" value="Unassembled WGS sequence"/>
</dbReference>
<sequence length="99" mass="10678">MPAPRMALSTMVGSLSAQVLSVMPSKRDDTPAVFRIILESCCLGRMQMLAVAASNVQMYIGDGKPRKAAWAQKCSDRGSGRISAVGQDRIERQGLLLKP</sequence>
<organism evidence="1 2">
    <name type="scientific">Phyllosticta citriasiana</name>
    <dbReference type="NCBI Taxonomy" id="595635"/>
    <lineage>
        <taxon>Eukaryota</taxon>
        <taxon>Fungi</taxon>
        <taxon>Dikarya</taxon>
        <taxon>Ascomycota</taxon>
        <taxon>Pezizomycotina</taxon>
        <taxon>Dothideomycetes</taxon>
        <taxon>Dothideomycetes incertae sedis</taxon>
        <taxon>Botryosphaeriales</taxon>
        <taxon>Phyllostictaceae</taxon>
        <taxon>Phyllosticta</taxon>
    </lineage>
</organism>